<dbReference type="GO" id="GO:0034228">
    <property type="term" value="F:ethanolamine transmembrane transporter activity"/>
    <property type="evidence" value="ECO:0007669"/>
    <property type="project" value="InterPro"/>
</dbReference>
<keyword evidence="1" id="KW-1133">Transmembrane helix</keyword>
<keyword evidence="1" id="KW-0472">Membrane</keyword>
<reference evidence="2" key="1">
    <citation type="submission" date="2021-04" db="EMBL/GenBank/DDBJ databases">
        <title>Pseudaminobacter soli sp. nov., isolated from paddy soil contaminated by heavy metals.</title>
        <authorList>
            <person name="Zhang K."/>
        </authorList>
    </citation>
    <scope>NUCLEOTIDE SEQUENCE</scope>
    <source>
        <strain evidence="2">19-2017</strain>
    </source>
</reference>
<keyword evidence="1" id="KW-0812">Transmembrane</keyword>
<dbReference type="PANTHER" id="PTHR40089">
    <property type="entry name" value="ETHANOLAMINE UTILIZATION PROTEIN EUTH"/>
    <property type="match status" value="1"/>
</dbReference>
<keyword evidence="3" id="KW-1185">Reference proteome</keyword>
<dbReference type="RefSeq" id="WP_188254623.1">
    <property type="nucleotide sequence ID" value="NZ_JABVCF010000005.1"/>
</dbReference>
<feature type="transmembrane region" description="Helical" evidence="1">
    <location>
        <begin position="193"/>
        <end position="210"/>
    </location>
</feature>
<dbReference type="PIRSF" id="PIRSF019466">
    <property type="entry name" value="EutH"/>
    <property type="match status" value="1"/>
</dbReference>
<dbReference type="EMBL" id="JAGWCR010000005">
    <property type="protein sequence ID" value="MBS3649050.1"/>
    <property type="molecule type" value="Genomic_DNA"/>
</dbReference>
<sequence>MASIGTFIIYIIMACAVAGAIASIRDPEKGLGKEFIEGLHAIGPIFIPVAGIMASIPYLSEFIRFAIGPVFAMVGADPSIAATTLIAGDMGGYQLAEALAGSRDAWMIAAIVSFMSGATIIFSIPVGLAMLDKSDHKYMALGIMSGILSIPIGVFIAASLISLTGLEVRAEVSTTAEATHQVAMGIGEILRNLFPLIVFCVAIALGLRFVPDAMIKGFLWFGRVMYAGITLVLVTSIVEYFTGFFSTVFGSWGFDPIIADAEDQFRALEIAGYIGIMLAGAFPMVYLLTKYLAGPMQALGSRIGVSPEGAAGLLAASANILAMYRLVGRMRAKDKVLAIAFAVCAAFTFGDHLAFTANFQPTVILPLMIGKLLGGVAGFMLALWLSVPKAQELAVAKTNAAANPIPAE</sequence>
<feature type="transmembrane region" description="Helical" evidence="1">
    <location>
        <begin position="270"/>
        <end position="289"/>
    </location>
</feature>
<dbReference type="NCBIfam" id="NF011668">
    <property type="entry name" value="PRK15086.1-4"/>
    <property type="match status" value="1"/>
</dbReference>
<proteinExistence type="predicted"/>
<name>A0A942E1T9_9HYPH</name>
<feature type="transmembrane region" description="Helical" evidence="1">
    <location>
        <begin position="363"/>
        <end position="387"/>
    </location>
</feature>
<evidence type="ECO:0000313" key="2">
    <source>
        <dbReference type="EMBL" id="MBS3649050.1"/>
    </source>
</evidence>
<dbReference type="AlphaFoldDB" id="A0A942E1T9"/>
<dbReference type="GO" id="GO:0005886">
    <property type="term" value="C:plasma membrane"/>
    <property type="evidence" value="ECO:0007669"/>
    <property type="project" value="TreeGrafter"/>
</dbReference>
<feature type="transmembrane region" description="Helical" evidence="1">
    <location>
        <begin position="106"/>
        <end position="131"/>
    </location>
</feature>
<feature type="transmembrane region" description="Helical" evidence="1">
    <location>
        <begin position="7"/>
        <end position="24"/>
    </location>
</feature>
<dbReference type="PANTHER" id="PTHR40089:SF1">
    <property type="entry name" value="ETHANOLAMINE PERMEASE EUTH-RELATED"/>
    <property type="match status" value="1"/>
</dbReference>
<accession>A0A942E1T9</accession>
<comment type="caution">
    <text evidence="2">The sequence shown here is derived from an EMBL/GenBank/DDBJ whole genome shotgun (WGS) entry which is preliminary data.</text>
</comment>
<dbReference type="Proteomes" id="UP000680348">
    <property type="component" value="Unassembled WGS sequence"/>
</dbReference>
<feature type="transmembrane region" description="Helical" evidence="1">
    <location>
        <begin position="66"/>
        <end position="86"/>
    </location>
</feature>
<organism evidence="2 3">
    <name type="scientific">Pseudaminobacter soli</name>
    <name type="common">ex Zhang et al. 2022</name>
    <dbReference type="NCBI Taxonomy" id="2831468"/>
    <lineage>
        <taxon>Bacteria</taxon>
        <taxon>Pseudomonadati</taxon>
        <taxon>Pseudomonadota</taxon>
        <taxon>Alphaproteobacteria</taxon>
        <taxon>Hyphomicrobiales</taxon>
        <taxon>Phyllobacteriaceae</taxon>
        <taxon>Pseudaminobacter</taxon>
    </lineage>
</organism>
<dbReference type="Pfam" id="PF04346">
    <property type="entry name" value="EutH"/>
    <property type="match status" value="1"/>
</dbReference>
<feature type="transmembrane region" description="Helical" evidence="1">
    <location>
        <begin position="39"/>
        <end position="59"/>
    </location>
</feature>
<feature type="transmembrane region" description="Helical" evidence="1">
    <location>
        <begin position="336"/>
        <end position="357"/>
    </location>
</feature>
<evidence type="ECO:0000313" key="3">
    <source>
        <dbReference type="Proteomes" id="UP000680348"/>
    </source>
</evidence>
<protein>
    <submittedName>
        <fullName evidence="2">Ethanolamine utilization protein EutH</fullName>
    </submittedName>
</protein>
<feature type="transmembrane region" description="Helical" evidence="1">
    <location>
        <begin position="138"/>
        <end position="161"/>
    </location>
</feature>
<dbReference type="InterPro" id="IPR007441">
    <property type="entry name" value="EutH"/>
</dbReference>
<gene>
    <name evidence="2" type="primary">eutH</name>
    <name evidence="2" type="ORF">KEU06_10565</name>
</gene>
<evidence type="ECO:0000256" key="1">
    <source>
        <dbReference type="SAM" id="Phobius"/>
    </source>
</evidence>